<proteinExistence type="predicted"/>
<dbReference type="AlphaFoldDB" id="A0A4R1PPL9"/>
<dbReference type="InterPro" id="IPR022460">
    <property type="entry name" value="Flavoprotein_PP4765"/>
</dbReference>
<dbReference type="PANTHER" id="PTHR42887">
    <property type="entry name" value="OS12G0638800 PROTEIN"/>
    <property type="match status" value="1"/>
</dbReference>
<sequence>MSDVTSTPAVAIIGGGPAGLMAAEVLSQAGLAVELYERMSSVGRKFLLAGVGGMNITHSEAREPFLSRYGARRAEIGRLLQDFDAEALRQWVHDLGIDTFVGSSGRVFPADMKAAPLLRAWLRRLREAGVHIHTRHRWLGWAADGALRLSGPEGEQRIRPAASLLALGGGSWARLGSDGAWVPLLAARGVSVAPLRPANCGFEVAGWSAHLRERFAGAPLKHVGLRLDDEPARHGECVLTAGGVEGSLVYALSAAIRERIERDGSATVFVDLLPQHEPARVLAALSKPRGSRSMARHLHGQLGIDGVKAALLRELAPAAVFAEPARLAGLIKALPLELLRPRPLDEAISSAGGVPFEALDENLMLRGVPGTFCAGEMLDWEAPTGGYLLTACFASGRAAAHGLLRWLETR</sequence>
<dbReference type="Pfam" id="PF22780">
    <property type="entry name" value="HI0933_like_1st"/>
    <property type="match status" value="1"/>
</dbReference>
<dbReference type="Pfam" id="PF03486">
    <property type="entry name" value="HI0933_like"/>
    <property type="match status" value="1"/>
</dbReference>
<name>A0A4R1PPL9_9GAMM</name>
<evidence type="ECO:0000313" key="6">
    <source>
        <dbReference type="EMBL" id="TCL32381.1"/>
    </source>
</evidence>
<dbReference type="RefSeq" id="WP_131302809.1">
    <property type="nucleotide sequence ID" value="NZ_JBHLST010000085.1"/>
</dbReference>
<evidence type="ECO:0000259" key="4">
    <source>
        <dbReference type="Pfam" id="PF03486"/>
    </source>
</evidence>
<feature type="domain" description="RsdA/BaiN/AoA(So)-like insert" evidence="5">
    <location>
        <begin position="196"/>
        <end position="349"/>
    </location>
</feature>
<evidence type="ECO:0000259" key="5">
    <source>
        <dbReference type="Pfam" id="PF22780"/>
    </source>
</evidence>
<dbReference type="InterPro" id="IPR055178">
    <property type="entry name" value="RsdA/BaiN/AoA(So)-like_dom"/>
</dbReference>
<protein>
    <recommendedName>
        <fullName evidence="8">TIGR03862 family flavoprotein</fullName>
    </recommendedName>
</protein>
<evidence type="ECO:0000256" key="3">
    <source>
        <dbReference type="ARBA" id="ARBA00022827"/>
    </source>
</evidence>
<dbReference type="Gene3D" id="3.50.50.60">
    <property type="entry name" value="FAD/NAD(P)-binding domain"/>
    <property type="match status" value="1"/>
</dbReference>
<dbReference type="Gene3D" id="1.10.8.260">
    <property type="entry name" value="HI0933 insert domain-like"/>
    <property type="match status" value="1"/>
</dbReference>
<dbReference type="PANTHER" id="PTHR42887:SF1">
    <property type="entry name" value="BLR3961 PROTEIN"/>
    <property type="match status" value="1"/>
</dbReference>
<evidence type="ECO:0008006" key="8">
    <source>
        <dbReference type="Google" id="ProtNLM"/>
    </source>
</evidence>
<dbReference type="InterPro" id="IPR023166">
    <property type="entry name" value="BaiN-like_dom_sf"/>
</dbReference>
<keyword evidence="2" id="KW-0285">Flavoprotein</keyword>
<evidence type="ECO:0000313" key="7">
    <source>
        <dbReference type="Proteomes" id="UP000295169"/>
    </source>
</evidence>
<dbReference type="PRINTS" id="PR00419">
    <property type="entry name" value="ADXRDTASE"/>
</dbReference>
<dbReference type="SUPFAM" id="SSF160996">
    <property type="entry name" value="HI0933 insert domain-like"/>
    <property type="match status" value="1"/>
</dbReference>
<organism evidence="6 7">
    <name type="scientific">Azotobacter chroococcum</name>
    <dbReference type="NCBI Taxonomy" id="353"/>
    <lineage>
        <taxon>Bacteria</taxon>
        <taxon>Pseudomonadati</taxon>
        <taxon>Pseudomonadota</taxon>
        <taxon>Gammaproteobacteria</taxon>
        <taxon>Pseudomonadales</taxon>
        <taxon>Pseudomonadaceae</taxon>
        <taxon>Azotobacter</taxon>
    </lineage>
</organism>
<dbReference type="Proteomes" id="UP000295169">
    <property type="component" value="Unassembled WGS sequence"/>
</dbReference>
<comment type="cofactor">
    <cofactor evidence="1">
        <name>FAD</name>
        <dbReference type="ChEBI" id="CHEBI:57692"/>
    </cofactor>
</comment>
<dbReference type="InterPro" id="IPR057661">
    <property type="entry name" value="RsdA/BaiN/AoA(So)_Rossmann"/>
</dbReference>
<evidence type="ECO:0000256" key="1">
    <source>
        <dbReference type="ARBA" id="ARBA00001974"/>
    </source>
</evidence>
<dbReference type="NCBIfam" id="TIGR03862">
    <property type="entry name" value="flavo_PP4765"/>
    <property type="match status" value="1"/>
</dbReference>
<evidence type="ECO:0000256" key="2">
    <source>
        <dbReference type="ARBA" id="ARBA00022630"/>
    </source>
</evidence>
<dbReference type="EMBL" id="SMMU01000008">
    <property type="protein sequence ID" value="TCL32381.1"/>
    <property type="molecule type" value="Genomic_DNA"/>
</dbReference>
<accession>A0A4R1PPL9</accession>
<gene>
    <name evidence="6" type="ORF">EV691_108152</name>
</gene>
<dbReference type="SUPFAM" id="SSF51905">
    <property type="entry name" value="FAD/NAD(P)-binding domain"/>
    <property type="match status" value="1"/>
</dbReference>
<feature type="domain" description="RsdA/BaiN/AoA(So)-like Rossmann fold-like" evidence="4">
    <location>
        <begin position="10"/>
        <end position="401"/>
    </location>
</feature>
<dbReference type="Gene3D" id="2.40.30.10">
    <property type="entry name" value="Translation factors"/>
    <property type="match status" value="1"/>
</dbReference>
<dbReference type="NCBIfam" id="TIGR00275">
    <property type="entry name" value="aminoacetone oxidase family FAD-binding enzyme"/>
    <property type="match status" value="1"/>
</dbReference>
<dbReference type="InterPro" id="IPR004792">
    <property type="entry name" value="BaiN-like"/>
</dbReference>
<dbReference type="InterPro" id="IPR036188">
    <property type="entry name" value="FAD/NAD-bd_sf"/>
</dbReference>
<keyword evidence="3" id="KW-0274">FAD</keyword>
<comment type="caution">
    <text evidence="6">The sequence shown here is derived from an EMBL/GenBank/DDBJ whole genome shotgun (WGS) entry which is preliminary data.</text>
</comment>
<reference evidence="6 7" key="1">
    <citation type="submission" date="2019-03" db="EMBL/GenBank/DDBJ databases">
        <title>Genomic Encyclopedia of Type Strains, Phase IV (KMG-IV): sequencing the most valuable type-strain genomes for metagenomic binning, comparative biology and taxonomic classification.</title>
        <authorList>
            <person name="Goeker M."/>
        </authorList>
    </citation>
    <scope>NUCLEOTIDE SEQUENCE [LARGE SCALE GENOMIC DNA]</scope>
    <source>
        <strain evidence="6 7">DSM 2286</strain>
    </source>
</reference>